<evidence type="ECO:0000313" key="2">
    <source>
        <dbReference type="Proteomes" id="UP000824120"/>
    </source>
</evidence>
<name>A0A9J5Y406_SOLCO</name>
<protein>
    <submittedName>
        <fullName evidence="1">Uncharacterized protein</fullName>
    </submittedName>
</protein>
<evidence type="ECO:0000313" key="1">
    <source>
        <dbReference type="EMBL" id="KAG5595371.1"/>
    </source>
</evidence>
<reference evidence="1 2" key="1">
    <citation type="submission" date="2020-09" db="EMBL/GenBank/DDBJ databases">
        <title>De no assembly of potato wild relative species, Solanum commersonii.</title>
        <authorList>
            <person name="Cho K."/>
        </authorList>
    </citation>
    <scope>NUCLEOTIDE SEQUENCE [LARGE SCALE GENOMIC DNA]</scope>
    <source>
        <strain evidence="1">LZ3.2</strain>
        <tissue evidence="1">Leaf</tissue>
    </source>
</reference>
<sequence>MRLDTRIIPKKDSFKYLVFSNPRKWRHRRLMSHTAWGCLDEMEECLSSLLDRLVVPERSVGTKNSHVRKCSVMEMRMLRWMCGHTRGIRLGMK</sequence>
<dbReference type="AlphaFoldDB" id="A0A9J5Y406"/>
<accession>A0A9J5Y406</accession>
<keyword evidence="2" id="KW-1185">Reference proteome</keyword>
<organism evidence="1 2">
    <name type="scientific">Solanum commersonii</name>
    <name type="common">Commerson's wild potato</name>
    <name type="synonym">Commerson's nightshade</name>
    <dbReference type="NCBI Taxonomy" id="4109"/>
    <lineage>
        <taxon>Eukaryota</taxon>
        <taxon>Viridiplantae</taxon>
        <taxon>Streptophyta</taxon>
        <taxon>Embryophyta</taxon>
        <taxon>Tracheophyta</taxon>
        <taxon>Spermatophyta</taxon>
        <taxon>Magnoliopsida</taxon>
        <taxon>eudicotyledons</taxon>
        <taxon>Gunneridae</taxon>
        <taxon>Pentapetalae</taxon>
        <taxon>asterids</taxon>
        <taxon>lamiids</taxon>
        <taxon>Solanales</taxon>
        <taxon>Solanaceae</taxon>
        <taxon>Solanoideae</taxon>
        <taxon>Solaneae</taxon>
        <taxon>Solanum</taxon>
    </lineage>
</organism>
<comment type="caution">
    <text evidence="1">The sequence shown here is derived from an EMBL/GenBank/DDBJ whole genome shotgun (WGS) entry which is preliminary data.</text>
</comment>
<dbReference type="Proteomes" id="UP000824120">
    <property type="component" value="Chromosome 7"/>
</dbReference>
<proteinExistence type="predicted"/>
<gene>
    <name evidence="1" type="ORF">H5410_036603</name>
</gene>
<dbReference type="EMBL" id="JACXVP010000007">
    <property type="protein sequence ID" value="KAG5595371.1"/>
    <property type="molecule type" value="Genomic_DNA"/>
</dbReference>
<dbReference type="OrthoDB" id="1293503at2759"/>